<dbReference type="GO" id="GO:0000166">
    <property type="term" value="F:nucleotide binding"/>
    <property type="evidence" value="ECO:0007669"/>
    <property type="project" value="UniProtKB-KW"/>
</dbReference>
<name>A0A9K3L7M0_9STRA</name>
<keyword evidence="5" id="KW-0479">Metal-binding</keyword>
<feature type="domain" description="CRESS-DNA virus Rep endonuclease" evidence="11">
    <location>
        <begin position="2"/>
        <end position="100"/>
    </location>
</feature>
<evidence type="ECO:0000256" key="6">
    <source>
        <dbReference type="ARBA" id="ARBA00022741"/>
    </source>
</evidence>
<keyword evidence="7" id="KW-0255">Endonuclease</keyword>
<dbReference type="Proteomes" id="UP000693970">
    <property type="component" value="Unassembled WGS sequence"/>
</dbReference>
<keyword evidence="3" id="KW-0235">DNA replication</keyword>
<dbReference type="AlphaFoldDB" id="A0A9K3L7M0"/>
<keyword evidence="8" id="KW-0378">Hydrolase</keyword>
<keyword evidence="4" id="KW-0540">Nuclease</keyword>
<dbReference type="GO" id="GO:0006260">
    <property type="term" value="P:DNA replication"/>
    <property type="evidence" value="ECO:0007669"/>
    <property type="project" value="UniProtKB-KW"/>
</dbReference>
<dbReference type="GO" id="GO:0016779">
    <property type="term" value="F:nucleotidyltransferase activity"/>
    <property type="evidence" value="ECO:0007669"/>
    <property type="project" value="UniProtKB-KW"/>
</dbReference>
<dbReference type="GO" id="GO:0003677">
    <property type="term" value="F:DNA binding"/>
    <property type="evidence" value="ECO:0007669"/>
    <property type="project" value="UniProtKB-KW"/>
</dbReference>
<evidence type="ECO:0000256" key="4">
    <source>
        <dbReference type="ARBA" id="ARBA00022722"/>
    </source>
</evidence>
<evidence type="ECO:0000259" key="11">
    <source>
        <dbReference type="PROSITE" id="PS52020"/>
    </source>
</evidence>
<evidence type="ECO:0000256" key="9">
    <source>
        <dbReference type="ARBA" id="ARBA00023124"/>
    </source>
</evidence>
<evidence type="ECO:0000256" key="1">
    <source>
        <dbReference type="ARBA" id="ARBA00022679"/>
    </source>
</evidence>
<keyword evidence="13" id="KW-1185">Reference proteome</keyword>
<keyword evidence="1" id="KW-0808">Transferase</keyword>
<keyword evidence="9" id="KW-0190">Covalent protein-DNA linkage</keyword>
<comment type="caution">
    <text evidence="12">The sequence shown here is derived from an EMBL/GenBank/DDBJ whole genome shotgun (WGS) entry which is preliminary data.</text>
</comment>
<proteinExistence type="predicted"/>
<evidence type="ECO:0000256" key="5">
    <source>
        <dbReference type="ARBA" id="ARBA00022723"/>
    </source>
</evidence>
<dbReference type="OrthoDB" id="1926167at2759"/>
<evidence type="ECO:0000256" key="10">
    <source>
        <dbReference type="ARBA" id="ARBA00023125"/>
    </source>
</evidence>
<evidence type="ECO:0000313" key="12">
    <source>
        <dbReference type="EMBL" id="KAG7356241.1"/>
    </source>
</evidence>
<dbReference type="PROSITE" id="PS52020">
    <property type="entry name" value="CRESS_DNA_REP"/>
    <property type="match status" value="1"/>
</dbReference>
<keyword evidence="6" id="KW-0547">Nucleotide-binding</keyword>
<organism evidence="12 13">
    <name type="scientific">Nitzschia inconspicua</name>
    <dbReference type="NCBI Taxonomy" id="303405"/>
    <lineage>
        <taxon>Eukaryota</taxon>
        <taxon>Sar</taxon>
        <taxon>Stramenopiles</taxon>
        <taxon>Ochrophyta</taxon>
        <taxon>Bacillariophyta</taxon>
        <taxon>Bacillariophyceae</taxon>
        <taxon>Bacillariophycidae</taxon>
        <taxon>Bacillariales</taxon>
        <taxon>Bacillariaceae</taxon>
        <taxon>Nitzschia</taxon>
    </lineage>
</organism>
<dbReference type="GO" id="GO:0046872">
    <property type="term" value="F:metal ion binding"/>
    <property type="evidence" value="ECO:0007669"/>
    <property type="project" value="UniProtKB-KW"/>
</dbReference>
<evidence type="ECO:0000256" key="3">
    <source>
        <dbReference type="ARBA" id="ARBA00022705"/>
    </source>
</evidence>
<reference evidence="12" key="1">
    <citation type="journal article" date="2021" name="Sci. Rep.">
        <title>Diploid genomic architecture of Nitzschia inconspicua, an elite biomass production diatom.</title>
        <authorList>
            <person name="Oliver A."/>
            <person name="Podell S."/>
            <person name="Pinowska A."/>
            <person name="Traller J.C."/>
            <person name="Smith S.R."/>
            <person name="McClure R."/>
            <person name="Beliaev A."/>
            <person name="Bohutskyi P."/>
            <person name="Hill E.A."/>
            <person name="Rabines A."/>
            <person name="Zheng H."/>
            <person name="Allen L.Z."/>
            <person name="Kuo A."/>
            <person name="Grigoriev I.V."/>
            <person name="Allen A.E."/>
            <person name="Hazlebeck D."/>
            <person name="Allen E.E."/>
        </authorList>
    </citation>
    <scope>NUCLEOTIDE SEQUENCE</scope>
    <source>
        <strain evidence="12">Hildebrandi</strain>
    </source>
</reference>
<dbReference type="Pfam" id="PF02407">
    <property type="entry name" value="Viral_Rep"/>
    <property type="match status" value="1"/>
</dbReference>
<dbReference type="GO" id="GO:0004519">
    <property type="term" value="F:endonuclease activity"/>
    <property type="evidence" value="ECO:0007669"/>
    <property type="project" value="UniProtKB-KW"/>
</dbReference>
<gene>
    <name evidence="12" type="ORF">IV203_000927</name>
</gene>
<keyword evidence="10" id="KW-0238">DNA-binding</keyword>
<sequence length="275" mass="31110">MANGCRHYAFTCNNYTEEDLDAIAQSSDTDRVEYIVYGKEVAKSTGTPHLQGQICFSKQTSKRKALKILGIQAHLSATRNIAKSIEYCKKDGDFVEFGTPPIVTAAGTTSGVRNDLTPFKEAVKAGIRDKKELREQFSDVAATHSHFFDQYILDNRPKPPVEAHPLHPWQEELYAHLKRAPDDRQIVFAADQGGNQGKSWFADYYEMLHEATAQIIIPGKKADMAYAVDEEKTIFLFDCPRSKQGDFIQYDFLEELKNGRIFSSKYNSGIKRLLK</sequence>
<dbReference type="InterPro" id="IPR049912">
    <property type="entry name" value="CRESS_DNA_REP"/>
</dbReference>
<reference evidence="12" key="2">
    <citation type="submission" date="2021-04" db="EMBL/GenBank/DDBJ databases">
        <authorList>
            <person name="Podell S."/>
        </authorList>
    </citation>
    <scope>NUCLEOTIDE SEQUENCE</scope>
    <source>
        <strain evidence="12">Hildebrandi</strain>
    </source>
</reference>
<evidence type="ECO:0000256" key="7">
    <source>
        <dbReference type="ARBA" id="ARBA00022759"/>
    </source>
</evidence>
<keyword evidence="2" id="KW-0548">Nucleotidyltransferase</keyword>
<evidence type="ECO:0000256" key="2">
    <source>
        <dbReference type="ARBA" id="ARBA00022695"/>
    </source>
</evidence>
<accession>A0A9K3L7M0</accession>
<evidence type="ECO:0000256" key="8">
    <source>
        <dbReference type="ARBA" id="ARBA00022801"/>
    </source>
</evidence>
<dbReference type="GO" id="GO:0016787">
    <property type="term" value="F:hydrolase activity"/>
    <property type="evidence" value="ECO:0007669"/>
    <property type="project" value="UniProtKB-KW"/>
</dbReference>
<protein>
    <submittedName>
        <fullName evidence="12">Viral replication protein</fullName>
    </submittedName>
</protein>
<evidence type="ECO:0000313" key="13">
    <source>
        <dbReference type="Proteomes" id="UP000693970"/>
    </source>
</evidence>
<dbReference type="EMBL" id="JAGRRH010000015">
    <property type="protein sequence ID" value="KAG7356241.1"/>
    <property type="molecule type" value="Genomic_DNA"/>
</dbReference>